<proteinExistence type="predicted"/>
<protein>
    <submittedName>
        <fullName evidence="2">Uncharacterized protein</fullName>
    </submittedName>
</protein>
<evidence type="ECO:0000313" key="2">
    <source>
        <dbReference type="EMBL" id="CAD8052612.1"/>
    </source>
</evidence>
<comment type="caution">
    <text evidence="2">The sequence shown here is derived from an EMBL/GenBank/DDBJ whole genome shotgun (WGS) entry which is preliminary data.</text>
</comment>
<dbReference type="EMBL" id="CAJJDN010000006">
    <property type="protein sequence ID" value="CAD8052612.1"/>
    <property type="molecule type" value="Genomic_DNA"/>
</dbReference>
<feature type="chain" id="PRO_5035740130" evidence="1">
    <location>
        <begin position="16"/>
        <end position="93"/>
    </location>
</feature>
<keyword evidence="3" id="KW-1185">Reference proteome</keyword>
<keyword evidence="1" id="KW-0732">Signal</keyword>
<gene>
    <name evidence="2" type="ORF">PSON_ATCC_30995.1.T0060543</name>
</gene>
<name>A0A8S1KID1_9CILI</name>
<dbReference type="Proteomes" id="UP000692954">
    <property type="component" value="Unassembled WGS sequence"/>
</dbReference>
<dbReference type="AlphaFoldDB" id="A0A8S1KID1"/>
<sequence>MKYLLFLSIILIVLSKRHHQPDAVLECLQGVCKQEFEVCDNSTGCMKQLKKCMRVQERDPFNYTAGFDCLEKQRDALNVFECIFNKCIGFHGE</sequence>
<evidence type="ECO:0000256" key="1">
    <source>
        <dbReference type="SAM" id="SignalP"/>
    </source>
</evidence>
<reference evidence="2" key="1">
    <citation type="submission" date="2021-01" db="EMBL/GenBank/DDBJ databases">
        <authorList>
            <consortium name="Genoscope - CEA"/>
            <person name="William W."/>
        </authorList>
    </citation>
    <scope>NUCLEOTIDE SEQUENCE</scope>
</reference>
<evidence type="ECO:0000313" key="3">
    <source>
        <dbReference type="Proteomes" id="UP000692954"/>
    </source>
</evidence>
<dbReference type="OrthoDB" id="298845at2759"/>
<organism evidence="2 3">
    <name type="scientific">Paramecium sonneborni</name>
    <dbReference type="NCBI Taxonomy" id="65129"/>
    <lineage>
        <taxon>Eukaryota</taxon>
        <taxon>Sar</taxon>
        <taxon>Alveolata</taxon>
        <taxon>Ciliophora</taxon>
        <taxon>Intramacronucleata</taxon>
        <taxon>Oligohymenophorea</taxon>
        <taxon>Peniculida</taxon>
        <taxon>Parameciidae</taxon>
        <taxon>Paramecium</taxon>
    </lineage>
</organism>
<accession>A0A8S1KID1</accession>
<feature type="signal peptide" evidence="1">
    <location>
        <begin position="1"/>
        <end position="15"/>
    </location>
</feature>